<accession>A0ABD0L5G4</accession>
<dbReference type="Gene3D" id="1.10.533.10">
    <property type="entry name" value="Death Domain, Fas"/>
    <property type="match status" value="1"/>
</dbReference>
<reference evidence="4 5" key="1">
    <citation type="journal article" date="2023" name="Sci. Data">
        <title>Genome assembly of the Korean intertidal mud-creeper Batillaria attramentaria.</title>
        <authorList>
            <person name="Patra A.K."/>
            <person name="Ho P.T."/>
            <person name="Jun S."/>
            <person name="Lee S.J."/>
            <person name="Kim Y."/>
            <person name="Won Y.J."/>
        </authorList>
    </citation>
    <scope>NUCLEOTIDE SEQUENCE [LARGE SCALE GENOMIC DNA]</scope>
    <source>
        <strain evidence="4">Wonlab-2016</strain>
    </source>
</reference>
<dbReference type="PANTHER" id="PTHR43941:SF1">
    <property type="entry name" value="STRUCTURAL MAINTENANCE OF CHROMOSOMES PROTEIN 2"/>
    <property type="match status" value="1"/>
</dbReference>
<feature type="coiled-coil region" evidence="1">
    <location>
        <begin position="159"/>
        <end position="296"/>
    </location>
</feature>
<evidence type="ECO:0000313" key="5">
    <source>
        <dbReference type="Proteomes" id="UP001519460"/>
    </source>
</evidence>
<proteinExistence type="predicted"/>
<dbReference type="InterPro" id="IPR001315">
    <property type="entry name" value="CARD"/>
</dbReference>
<gene>
    <name evidence="4" type="ORF">BaRGS_00014055</name>
</gene>
<keyword evidence="5" id="KW-1185">Reference proteome</keyword>
<evidence type="ECO:0000256" key="1">
    <source>
        <dbReference type="SAM" id="Coils"/>
    </source>
</evidence>
<dbReference type="SUPFAM" id="SSF47986">
    <property type="entry name" value="DEATH domain"/>
    <property type="match status" value="1"/>
</dbReference>
<feature type="domain" description="CARD" evidence="3">
    <location>
        <begin position="16"/>
        <end position="108"/>
    </location>
</feature>
<keyword evidence="1" id="KW-0175">Coiled coil</keyword>
<dbReference type="PROSITE" id="PS50209">
    <property type="entry name" value="CARD"/>
    <property type="match status" value="1"/>
</dbReference>
<dbReference type="Pfam" id="PF00619">
    <property type="entry name" value="CARD"/>
    <property type="match status" value="1"/>
</dbReference>
<protein>
    <recommendedName>
        <fullName evidence="3">CARD domain-containing protein</fullName>
    </recommendedName>
</protein>
<evidence type="ECO:0000313" key="4">
    <source>
        <dbReference type="EMBL" id="KAK7494657.1"/>
    </source>
</evidence>
<name>A0ABD0L5G4_9CAEN</name>
<evidence type="ECO:0000256" key="2">
    <source>
        <dbReference type="SAM" id="MobiDB-lite"/>
    </source>
</evidence>
<dbReference type="PANTHER" id="PTHR43941">
    <property type="entry name" value="STRUCTURAL MAINTENANCE OF CHROMOSOMES PROTEIN 2"/>
    <property type="match status" value="1"/>
</dbReference>
<organism evidence="4 5">
    <name type="scientific">Batillaria attramentaria</name>
    <dbReference type="NCBI Taxonomy" id="370345"/>
    <lineage>
        <taxon>Eukaryota</taxon>
        <taxon>Metazoa</taxon>
        <taxon>Spiralia</taxon>
        <taxon>Lophotrochozoa</taxon>
        <taxon>Mollusca</taxon>
        <taxon>Gastropoda</taxon>
        <taxon>Caenogastropoda</taxon>
        <taxon>Sorbeoconcha</taxon>
        <taxon>Cerithioidea</taxon>
        <taxon>Batillariidae</taxon>
        <taxon>Batillaria</taxon>
    </lineage>
</organism>
<dbReference type="CDD" id="cd01671">
    <property type="entry name" value="CARD"/>
    <property type="match status" value="1"/>
</dbReference>
<sequence length="377" mass="43664">MTDRKVKMNGPPRGKVNKDQKAVLEMEREFLLGELDCKHLVPSLRSKGFLDDTDEDYIRGAEGRHTRIEQNGRLLDAIMDSTPAGFKAFLETLRELNYDQAHRRLRQTLLEQGNSSGIDMRQVTMPILSSRGLSTSVGRAGLALSRSSQTDCHNFQTQIDDLSDRVGGCEDRVDDLESRVETLELHESDQKNATVQRNQERIETLTEELIKTRQEVKRIEAEKSEMKEEFQAENDRLSERLSKTSDEVEEKIKKIARLEKQIEALKTENEKLREELNELHEKVSQSRREVRDVTRKMEQGQRMLNERDRKAQLERDEDRRCIHSLVDNVNNLQKQVTQLVSQQASRRNRAFRPNMGRRAATEETGSMAVNGHNFQHK</sequence>
<dbReference type="AlphaFoldDB" id="A0ABD0L5G4"/>
<feature type="region of interest" description="Disordered" evidence="2">
    <location>
        <begin position="357"/>
        <end position="377"/>
    </location>
</feature>
<dbReference type="Proteomes" id="UP001519460">
    <property type="component" value="Unassembled WGS sequence"/>
</dbReference>
<dbReference type="EMBL" id="JACVVK020000081">
    <property type="protein sequence ID" value="KAK7494657.1"/>
    <property type="molecule type" value="Genomic_DNA"/>
</dbReference>
<comment type="caution">
    <text evidence="4">The sequence shown here is derived from an EMBL/GenBank/DDBJ whole genome shotgun (WGS) entry which is preliminary data.</text>
</comment>
<evidence type="ECO:0000259" key="3">
    <source>
        <dbReference type="PROSITE" id="PS50209"/>
    </source>
</evidence>
<dbReference type="InterPro" id="IPR011029">
    <property type="entry name" value="DEATH-like_dom_sf"/>
</dbReference>